<keyword evidence="1" id="KW-0378">Hydrolase</keyword>
<accession>A0A5R8KGF6</accession>
<dbReference type="PANTHER" id="PTHR43137">
    <property type="entry name" value="DIHYDROOROTASE"/>
    <property type="match status" value="1"/>
</dbReference>
<dbReference type="InterPro" id="IPR004721">
    <property type="entry name" value="DHOdimr"/>
</dbReference>
<proteinExistence type="predicted"/>
<evidence type="ECO:0000313" key="2">
    <source>
        <dbReference type="Proteomes" id="UP000306196"/>
    </source>
</evidence>
<dbReference type="EC" id="3.5.2.3" evidence="1"/>
<dbReference type="SUPFAM" id="SSF51556">
    <property type="entry name" value="Metallo-dependent hydrolases"/>
    <property type="match status" value="1"/>
</dbReference>
<dbReference type="GO" id="GO:0004151">
    <property type="term" value="F:dihydroorotase activity"/>
    <property type="evidence" value="ECO:0007669"/>
    <property type="project" value="UniProtKB-EC"/>
</dbReference>
<dbReference type="GO" id="GO:0006207">
    <property type="term" value="P:'de novo' pyrimidine nucleobase biosynthetic process"/>
    <property type="evidence" value="ECO:0007669"/>
    <property type="project" value="TreeGrafter"/>
</dbReference>
<dbReference type="InterPro" id="IPR032466">
    <property type="entry name" value="Metal_Hydrolase"/>
</dbReference>
<organism evidence="1 2">
    <name type="scientific">Phragmitibacter flavus</name>
    <dbReference type="NCBI Taxonomy" id="2576071"/>
    <lineage>
        <taxon>Bacteria</taxon>
        <taxon>Pseudomonadati</taxon>
        <taxon>Verrucomicrobiota</taxon>
        <taxon>Verrucomicrobiia</taxon>
        <taxon>Verrucomicrobiales</taxon>
        <taxon>Verrucomicrobiaceae</taxon>
        <taxon>Phragmitibacter</taxon>
    </lineage>
</organism>
<evidence type="ECO:0000313" key="1">
    <source>
        <dbReference type="EMBL" id="TLD70679.1"/>
    </source>
</evidence>
<dbReference type="EMBL" id="VAUV01000007">
    <property type="protein sequence ID" value="TLD70679.1"/>
    <property type="molecule type" value="Genomic_DNA"/>
</dbReference>
<dbReference type="GO" id="GO:0005737">
    <property type="term" value="C:cytoplasm"/>
    <property type="evidence" value="ECO:0007669"/>
    <property type="project" value="TreeGrafter"/>
</dbReference>
<gene>
    <name evidence="1" type="primary">pyrC</name>
    <name evidence="1" type="ORF">FEM03_10210</name>
</gene>
<reference evidence="1 2" key="1">
    <citation type="submission" date="2019-05" db="EMBL/GenBank/DDBJ databases">
        <title>Verrucobacter flavum gen. nov., sp. nov. a new member of the family Verrucomicrobiaceae.</title>
        <authorList>
            <person name="Szuroczki S."/>
            <person name="Abbaszade G."/>
            <person name="Szabo A."/>
            <person name="Felfoldi T."/>
            <person name="Schumann P."/>
            <person name="Boka K."/>
            <person name="Keki Z."/>
            <person name="Toumi M."/>
            <person name="Toth E."/>
        </authorList>
    </citation>
    <scope>NUCLEOTIDE SEQUENCE [LARGE SCALE GENOMIC DNA]</scope>
    <source>
        <strain evidence="1 2">MG-N-17</strain>
    </source>
</reference>
<dbReference type="GO" id="GO:0044205">
    <property type="term" value="P:'de novo' UMP biosynthetic process"/>
    <property type="evidence" value="ECO:0007669"/>
    <property type="project" value="UniProtKB-UniPathway"/>
</dbReference>
<dbReference type="Gene3D" id="3.20.20.140">
    <property type="entry name" value="Metal-dependent hydrolases"/>
    <property type="match status" value="1"/>
</dbReference>
<protein>
    <submittedName>
        <fullName evidence="1">Dihydroorotase</fullName>
        <ecNumber evidence="1">3.5.2.3</ecNumber>
    </submittedName>
</protein>
<dbReference type="UniPathway" id="UPA00070">
    <property type="reaction ID" value="UER00117"/>
</dbReference>
<dbReference type="PIRSF" id="PIRSF001237">
    <property type="entry name" value="DHOdimr"/>
    <property type="match status" value="1"/>
</dbReference>
<keyword evidence="2" id="KW-1185">Reference proteome</keyword>
<dbReference type="AlphaFoldDB" id="A0A5R8KGF6"/>
<dbReference type="PANTHER" id="PTHR43137:SF1">
    <property type="entry name" value="DIHYDROOROTASE"/>
    <property type="match status" value="1"/>
</dbReference>
<name>A0A5R8KGF6_9BACT</name>
<sequence length="398" mass="43310">MGSICFIRQLCPSDPCITSQLIPRPTRLPLNPSHLMTLTLPKWFDLHTHFRQGPAMADYLKAHLNMGCAGALAMPNTQPPVSRVSGSAQPDSWSIESYSADLKAAGAGNFEHLIVPLYLTRQTTAQMIRDGATSGILRACKYYPPHGTTNAEHGMPMDDLIGGEVLRAMEDHGIILCIHGEQHALSGPDYLDATQNAETRFYRERMPRLIEAHPRLRIVCEHITTRTAAEFVASTPDHIGATITPQHLLYTLGHLIQGLKYHLFCLPVVKFQDDRAALREQATQPGQSKFFAGTDSAPHTTKATPCGCAAGCFTGGIAPQLYAMAFEEAGLDLSTTEGQSAFTNFLCLNGPAFYQFPASTQTFQMHKAPSQASLLDTPNGPVTPLSVGLGIELTWQIA</sequence>
<dbReference type="OrthoDB" id="9808095at2"/>
<comment type="caution">
    <text evidence="1">The sequence shown here is derived from an EMBL/GenBank/DDBJ whole genome shotgun (WGS) entry which is preliminary data.</text>
</comment>
<dbReference type="Proteomes" id="UP000306196">
    <property type="component" value="Unassembled WGS sequence"/>
</dbReference>